<dbReference type="EMBL" id="JACMSC010000026">
    <property type="protein sequence ID" value="KAG6467663.1"/>
    <property type="molecule type" value="Genomic_DNA"/>
</dbReference>
<organism evidence="3 4">
    <name type="scientific">Zingiber officinale</name>
    <name type="common">Ginger</name>
    <name type="synonym">Amomum zingiber</name>
    <dbReference type="NCBI Taxonomy" id="94328"/>
    <lineage>
        <taxon>Eukaryota</taxon>
        <taxon>Viridiplantae</taxon>
        <taxon>Streptophyta</taxon>
        <taxon>Embryophyta</taxon>
        <taxon>Tracheophyta</taxon>
        <taxon>Spermatophyta</taxon>
        <taxon>Magnoliopsida</taxon>
        <taxon>Liliopsida</taxon>
        <taxon>Zingiberales</taxon>
        <taxon>Zingiberaceae</taxon>
        <taxon>Zingiber</taxon>
    </lineage>
</organism>
<protein>
    <submittedName>
        <fullName evidence="3">Uncharacterized protein</fullName>
    </submittedName>
</protein>
<feature type="signal peptide" evidence="1">
    <location>
        <begin position="1"/>
        <end position="15"/>
    </location>
</feature>
<feature type="chain" id="PRO_5035391544" evidence="1">
    <location>
        <begin position="16"/>
        <end position="328"/>
    </location>
</feature>
<keyword evidence="4" id="KW-1185">Reference proteome</keyword>
<name>A0A8J5BWS4_ZINOF</name>
<accession>A0A8J5BWS4</accession>
<evidence type="ECO:0000256" key="1">
    <source>
        <dbReference type="SAM" id="SignalP"/>
    </source>
</evidence>
<evidence type="ECO:0000313" key="2">
    <source>
        <dbReference type="EMBL" id="KAG6466683.1"/>
    </source>
</evidence>
<proteinExistence type="predicted"/>
<dbReference type="Proteomes" id="UP000734854">
    <property type="component" value="Unassembled WGS sequence"/>
</dbReference>
<keyword evidence="3" id="KW-0496">Mitochondrion</keyword>
<geneLocation type="mitochondrion" evidence="3"/>
<dbReference type="EMBL" id="JACMSC010000134">
    <property type="protein sequence ID" value="KAG6466683.1"/>
    <property type="molecule type" value="Genomic_DNA"/>
</dbReference>
<comment type="caution">
    <text evidence="3">The sequence shown here is derived from an EMBL/GenBank/DDBJ whole genome shotgun (WGS) entry which is preliminary data.</text>
</comment>
<sequence length="328" mass="36183">MALLYLTPVFNGVCSLFFGGVCQYDLNEVRGFASDIRWASRSSLDHLLKYASALITGSSTKVCSSHYAPVRLASFPVLPEEGEFLLRLWLLLGLCFGSGWHFKLIKDSVRLGQRNGASASMLIEVSCLVPIGLLLLEVSCLVPNTPYLMESGLSQHEWLQEGPGAWEIVGYRKHFPRSGIGHLTRRIGSVTLHGEFRGRVASNSSLIEAVDLPRERGSQAEITLSLTLPFSPMRLPSFSAFRRPNRPPNLNLSLPSYLTYLDWKGRELCLSAAVSCFCLALARIAEIALRTKISSSPQPLLASIAWLPEHHIKAKHRYVGPLLASALP</sequence>
<dbReference type="AlphaFoldDB" id="A0A8J5BWS4"/>
<evidence type="ECO:0000313" key="3">
    <source>
        <dbReference type="EMBL" id="KAG6467663.1"/>
    </source>
</evidence>
<reference evidence="3 4" key="1">
    <citation type="submission" date="2020-08" db="EMBL/GenBank/DDBJ databases">
        <title>Plant Genome Project.</title>
        <authorList>
            <person name="Zhang R.-G."/>
        </authorList>
    </citation>
    <scope>NUCLEOTIDE SEQUENCE [LARGE SCALE GENOMIC DNA]</scope>
    <source>
        <tissue evidence="3">Rhizome</tissue>
    </source>
</reference>
<evidence type="ECO:0000313" key="4">
    <source>
        <dbReference type="Proteomes" id="UP000734854"/>
    </source>
</evidence>
<gene>
    <name evidence="3" type="ORF">ZIOFF_074458</name>
    <name evidence="2" type="ORF">ZIOFF_075482</name>
</gene>
<keyword evidence="1" id="KW-0732">Signal</keyword>